<evidence type="ECO:0000313" key="3">
    <source>
        <dbReference type="Proteomes" id="UP000198634"/>
    </source>
</evidence>
<dbReference type="AlphaFoldDB" id="A0A1H9K8H9"/>
<feature type="domain" description="ABC-three component systems C-terminal" evidence="1">
    <location>
        <begin position="204"/>
        <end position="327"/>
    </location>
</feature>
<organism evidence="2 3">
    <name type="scientific">Thalassovita taeanensis</name>
    <dbReference type="NCBI Taxonomy" id="657014"/>
    <lineage>
        <taxon>Bacteria</taxon>
        <taxon>Pseudomonadati</taxon>
        <taxon>Pseudomonadota</taxon>
        <taxon>Alphaproteobacteria</taxon>
        <taxon>Rhodobacterales</taxon>
        <taxon>Roseobacteraceae</taxon>
        <taxon>Thalassovita</taxon>
    </lineage>
</organism>
<name>A0A1H9K8H9_9RHOB</name>
<dbReference type="Proteomes" id="UP000198634">
    <property type="component" value="Unassembled WGS sequence"/>
</dbReference>
<protein>
    <recommendedName>
        <fullName evidence="1">ABC-three component systems C-terminal domain-containing protein</fullName>
    </recommendedName>
</protein>
<sequence length="336" mass="38191">MRTNYALLVRALPPDSLEEFVSDWLEQRVKDYHSHELWRGTGDMGRDVTGYITDQRMEGPWDNFQCKQLSSSLKEASAFVELGKIFMHASNGEFSLPRSYYFVAPYGVARAVQSYIAHPERFRKAFLEHWDTKISKKLVSRQTIVLTPLIENTIKAFDFTQIHWLDSTKLVDDTACKVALVKWFGNDPGKSPRGVVPSQIQGVESEYISQLLDLYEQRGPGKFPDAAAALASAEFGTHLRDQRTRFFDAAAFDRFYRDSTPTEYLADFKDEIYHGVVETHREKHADGLDRASKVMKQAAVLQPSGVLGKHAGPQVKQGTCHQFANEGIKGRLPWKR</sequence>
<evidence type="ECO:0000259" key="1">
    <source>
        <dbReference type="Pfam" id="PF20282"/>
    </source>
</evidence>
<dbReference type="STRING" id="657014.SAMN04488092_11775"/>
<accession>A0A1H9K8H9</accession>
<gene>
    <name evidence="2" type="ORF">SAMN04488092_11775</name>
</gene>
<dbReference type="EMBL" id="FOEP01000017">
    <property type="protein sequence ID" value="SEQ95358.1"/>
    <property type="molecule type" value="Genomic_DNA"/>
</dbReference>
<keyword evidence="3" id="KW-1185">Reference proteome</keyword>
<dbReference type="RefSeq" id="WP_217650097.1">
    <property type="nucleotide sequence ID" value="NZ_FOEP01000017.1"/>
</dbReference>
<proteinExistence type="predicted"/>
<dbReference type="InterPro" id="IPR046914">
    <property type="entry name" value="ABC-3C_CTD6"/>
</dbReference>
<evidence type="ECO:0000313" key="2">
    <source>
        <dbReference type="EMBL" id="SEQ95358.1"/>
    </source>
</evidence>
<reference evidence="2 3" key="1">
    <citation type="submission" date="2016-10" db="EMBL/GenBank/DDBJ databases">
        <authorList>
            <person name="de Groot N.N."/>
        </authorList>
    </citation>
    <scope>NUCLEOTIDE SEQUENCE [LARGE SCALE GENOMIC DNA]</scope>
    <source>
        <strain evidence="2 3">DSM 22007</strain>
    </source>
</reference>
<dbReference type="Pfam" id="PF20282">
    <property type="entry name" value="CTD6"/>
    <property type="match status" value="1"/>
</dbReference>